<dbReference type="Gene3D" id="3.40.190.170">
    <property type="entry name" value="Bacterial extracellular solute-binding protein, family 7"/>
    <property type="match status" value="1"/>
</dbReference>
<dbReference type="PANTHER" id="PTHR33376">
    <property type="match status" value="1"/>
</dbReference>
<reference evidence="2 3" key="1">
    <citation type="submission" date="2023-10" db="EMBL/GenBank/DDBJ databases">
        <title>Two novel species belonging to the OM43/NOR5 clade.</title>
        <authorList>
            <person name="Park M."/>
        </authorList>
    </citation>
    <scope>NUCLEOTIDE SEQUENCE [LARGE SCALE GENOMIC DNA]</scope>
    <source>
        <strain evidence="2 3">IMCC45268</strain>
    </source>
</reference>
<dbReference type="SUPFAM" id="SSF53850">
    <property type="entry name" value="Periplasmic binding protein-like II"/>
    <property type="match status" value="1"/>
</dbReference>
<dbReference type="PANTHER" id="PTHR33376:SF2">
    <property type="entry name" value="DICARBOXYLATE-BINDING PERIPLASMIC PROTEIN"/>
    <property type="match status" value="1"/>
</dbReference>
<evidence type="ECO:0000313" key="2">
    <source>
        <dbReference type="EMBL" id="WOJ97666.1"/>
    </source>
</evidence>
<dbReference type="CDD" id="cd13671">
    <property type="entry name" value="PBP2_TRAP_SBP_like_3"/>
    <property type="match status" value="1"/>
</dbReference>
<name>A0ABZ0II02_9GAMM</name>
<dbReference type="InterPro" id="IPR004682">
    <property type="entry name" value="TRAP_DctP"/>
</dbReference>
<sequence>MIRRRSLLLAPLLLSACAERKGARPLFAADSQPDSYPTTQGLFAIDRLLNERTNGEMRVRVYPGGQLGAEKDTLEIAVFGGLDLTRVNLGPLTSVVPITSVLALPFLFASIEHARATFDGQTGRRILDAMMPYGLRGMCFYDSGARSFYNTQREIRSPEDMAGMKIRVTNSDIYVAMVEALGANPTPIPFGEVYQALIQGVVDGAENNYPSYEGTRHFEAAGHYSLTRHVMAPEVLVASRRSWDKMTAEEQGYLQSAATESVPIMRELWDTRVAKSRQRVLDHGVSIVENVDQAAFAERMSPVWDRFVTTPEMRAIVNDVSSTRAAFGGASG</sequence>
<dbReference type="PIRSF" id="PIRSF006470">
    <property type="entry name" value="DctB"/>
    <property type="match status" value="1"/>
</dbReference>
<dbReference type="RefSeq" id="WP_407328611.1">
    <property type="nucleotide sequence ID" value="NZ_CP136865.1"/>
</dbReference>
<organism evidence="2 3">
    <name type="scientific">Congregibacter brevis</name>
    <dbReference type="NCBI Taxonomy" id="3081201"/>
    <lineage>
        <taxon>Bacteria</taxon>
        <taxon>Pseudomonadati</taxon>
        <taxon>Pseudomonadota</taxon>
        <taxon>Gammaproteobacteria</taxon>
        <taxon>Cellvibrionales</taxon>
        <taxon>Halieaceae</taxon>
        <taxon>Congregibacter</taxon>
    </lineage>
</organism>
<keyword evidence="3" id="KW-1185">Reference proteome</keyword>
<dbReference type="InterPro" id="IPR038404">
    <property type="entry name" value="TRAP_DctP_sf"/>
</dbReference>
<evidence type="ECO:0000313" key="3">
    <source>
        <dbReference type="Proteomes" id="UP001626549"/>
    </source>
</evidence>
<dbReference type="EMBL" id="CP136865">
    <property type="protein sequence ID" value="WOJ97666.1"/>
    <property type="molecule type" value="Genomic_DNA"/>
</dbReference>
<evidence type="ECO:0000256" key="1">
    <source>
        <dbReference type="ARBA" id="ARBA00022729"/>
    </source>
</evidence>
<dbReference type="InterPro" id="IPR018389">
    <property type="entry name" value="DctP_fam"/>
</dbReference>
<accession>A0ABZ0II02</accession>
<dbReference type="NCBIfam" id="TIGR00787">
    <property type="entry name" value="dctP"/>
    <property type="match status" value="1"/>
</dbReference>
<keyword evidence="1" id="KW-0732">Signal</keyword>
<proteinExistence type="predicted"/>
<dbReference type="Pfam" id="PF03480">
    <property type="entry name" value="DctP"/>
    <property type="match status" value="1"/>
</dbReference>
<dbReference type="PROSITE" id="PS51257">
    <property type="entry name" value="PROKAR_LIPOPROTEIN"/>
    <property type="match status" value="1"/>
</dbReference>
<protein>
    <submittedName>
        <fullName evidence="2">TRAP transporter substrate-binding protein</fullName>
    </submittedName>
</protein>
<dbReference type="NCBIfam" id="NF037995">
    <property type="entry name" value="TRAP_S1"/>
    <property type="match status" value="1"/>
</dbReference>
<dbReference type="Proteomes" id="UP001626549">
    <property type="component" value="Chromosome"/>
</dbReference>
<gene>
    <name evidence="2" type="ORF">R0137_03610</name>
</gene>